<protein>
    <submittedName>
        <fullName evidence="1">Uncharacterized protein</fullName>
    </submittedName>
</protein>
<dbReference type="Proteomes" id="UP000679247">
    <property type="component" value="Plasmid p_unnamed"/>
</dbReference>
<geneLocation type="plasmid" evidence="1 2">
    <name>p_unnamed</name>
</geneLocation>
<name>A0ABX8FJ29_9BACI</name>
<sequence>MKDKAIEKIKAEMDKEKGGYFQHVGKFLLDCIETNPAASEKIMVEGKTISKSIAAMKKEAKKVAVNGCGILTDEEGFKIVLKYFGIKDQLKEKNSTDKVAAVVNQVNKTRVKFDVRLEDLL</sequence>
<evidence type="ECO:0000313" key="2">
    <source>
        <dbReference type="Proteomes" id="UP000679247"/>
    </source>
</evidence>
<dbReference type="RefSeq" id="WP_214479042.1">
    <property type="nucleotide sequence ID" value="NZ_CP071710.1"/>
</dbReference>
<evidence type="ECO:0000313" key="1">
    <source>
        <dbReference type="EMBL" id="QVY63983.1"/>
    </source>
</evidence>
<accession>A0ABX8FJ29</accession>
<dbReference type="EMBL" id="CP071710">
    <property type="protein sequence ID" value="QVY63983.1"/>
    <property type="molecule type" value="Genomic_DNA"/>
</dbReference>
<organism evidence="1 2">
    <name type="scientific">Cytobacillus gottheilii</name>
    <dbReference type="NCBI Taxonomy" id="859144"/>
    <lineage>
        <taxon>Bacteria</taxon>
        <taxon>Bacillati</taxon>
        <taxon>Bacillota</taxon>
        <taxon>Bacilli</taxon>
        <taxon>Bacillales</taxon>
        <taxon>Bacillaceae</taxon>
        <taxon>Cytobacillus</taxon>
    </lineage>
</organism>
<gene>
    <name evidence="1" type="ORF">J1899_22355</name>
</gene>
<keyword evidence="1" id="KW-0614">Plasmid</keyword>
<reference evidence="1 2" key="1">
    <citation type="submission" date="2021-03" db="EMBL/GenBank/DDBJ databases">
        <title>The first data on the complete genome of the tetrodotoxin-producing bacterium.</title>
        <authorList>
            <person name="Melnikova D.I."/>
            <person name="Nijland R."/>
            <person name="Magarlamov T.Y."/>
        </authorList>
    </citation>
    <scope>NUCLEOTIDE SEQUENCE [LARGE SCALE GENOMIC DNA]</scope>
    <source>
        <strain evidence="1 2">1839</strain>
        <plasmid evidence="1 2">p_unnamed</plasmid>
    </source>
</reference>
<keyword evidence="2" id="KW-1185">Reference proteome</keyword>
<proteinExistence type="predicted"/>